<dbReference type="Pfam" id="PF02681">
    <property type="entry name" value="DUF212"/>
    <property type="match status" value="1"/>
</dbReference>
<feature type="transmembrane region" description="Helical" evidence="1">
    <location>
        <begin position="77"/>
        <end position="94"/>
    </location>
</feature>
<evidence type="ECO:0000256" key="1">
    <source>
        <dbReference type="SAM" id="Phobius"/>
    </source>
</evidence>
<organism evidence="3">
    <name type="scientific">Ostreococcus mediterraneus</name>
    <dbReference type="NCBI Taxonomy" id="1486918"/>
    <lineage>
        <taxon>Eukaryota</taxon>
        <taxon>Viridiplantae</taxon>
        <taxon>Chlorophyta</taxon>
        <taxon>Mamiellophyceae</taxon>
        <taxon>Mamiellales</taxon>
        <taxon>Bathycoccaceae</taxon>
        <taxon>Ostreococcus</taxon>
    </lineage>
</organism>
<evidence type="ECO:0000313" key="3">
    <source>
        <dbReference type="EMBL" id="CAD8727792.1"/>
    </source>
</evidence>
<dbReference type="PANTHER" id="PTHR31446:SF29">
    <property type="entry name" value="ACID PHOSPHATASE_VANADIUM-DEPENDENT HALOPEROXIDASE-RELATED PROTEIN"/>
    <property type="match status" value="1"/>
</dbReference>
<name>A0A6U0CXD1_9CHLO</name>
<reference evidence="3" key="1">
    <citation type="submission" date="2021-01" db="EMBL/GenBank/DDBJ databases">
        <authorList>
            <person name="Corre E."/>
            <person name="Pelletier E."/>
            <person name="Niang G."/>
            <person name="Scheremetjew M."/>
            <person name="Finn R."/>
            <person name="Kale V."/>
            <person name="Holt S."/>
            <person name="Cochrane G."/>
            <person name="Meng A."/>
            <person name="Brown T."/>
            <person name="Cohen L."/>
        </authorList>
    </citation>
    <scope>NUCLEOTIDE SEQUENCE</scope>
    <source>
        <strain evidence="3">Clade-D-RCC2573</strain>
    </source>
</reference>
<keyword evidence="2" id="KW-0732">Signal</keyword>
<dbReference type="EMBL" id="HBFF01000898">
    <property type="protein sequence ID" value="CAD8727792.1"/>
    <property type="molecule type" value="Transcribed_RNA"/>
</dbReference>
<evidence type="ECO:0008006" key="4">
    <source>
        <dbReference type="Google" id="ProtNLM"/>
    </source>
</evidence>
<feature type="transmembrane region" description="Helical" evidence="1">
    <location>
        <begin position="51"/>
        <end position="70"/>
    </location>
</feature>
<feature type="signal peptide" evidence="2">
    <location>
        <begin position="1"/>
        <end position="29"/>
    </location>
</feature>
<keyword evidence="1" id="KW-0472">Membrane</keyword>
<keyword evidence="1" id="KW-0812">Transmembrane</keyword>
<gene>
    <name evidence="3" type="ORF">OMED0936_LOCUS716</name>
</gene>
<sequence length="162" mass="17317">MASSISHIPAVVSSPALIAALLSFSIAQTAKVFTHYHATGKVDYTRLVGSGGMPSSHTALVVGLCTSIGLKEGMQSSIFALCLVFSLVVMYDATGVRLHAGRQAEVLNQLIVELPRDHPLTDSRPLRDTLGHTPIQVVVGAILGMLVAYLHFCIWMATYSKI</sequence>
<dbReference type="AlphaFoldDB" id="A0A6U0CXD1"/>
<feature type="transmembrane region" description="Helical" evidence="1">
    <location>
        <begin position="135"/>
        <end position="157"/>
    </location>
</feature>
<evidence type="ECO:0000256" key="2">
    <source>
        <dbReference type="SAM" id="SignalP"/>
    </source>
</evidence>
<protein>
    <recommendedName>
        <fullName evidence="4">Phosphatidic acid phosphatase type 2/haloperoxidase domain-containing protein</fullName>
    </recommendedName>
</protein>
<dbReference type="PANTHER" id="PTHR31446">
    <property type="entry name" value="ACID PHOSPHATASE/VANADIUM-DEPENDENT HALOPEROXIDASE-RELATED PROTEIN"/>
    <property type="match status" value="1"/>
</dbReference>
<keyword evidence="1" id="KW-1133">Transmembrane helix</keyword>
<proteinExistence type="predicted"/>
<dbReference type="InterPro" id="IPR003832">
    <property type="entry name" value="DUF212"/>
</dbReference>
<feature type="chain" id="PRO_5030159872" description="Phosphatidic acid phosphatase type 2/haloperoxidase domain-containing protein" evidence="2">
    <location>
        <begin position="30"/>
        <end position="162"/>
    </location>
</feature>
<accession>A0A6U0CXD1</accession>